<dbReference type="InterPro" id="IPR044294">
    <property type="entry name" value="Lipase-like"/>
</dbReference>
<name>A0A1E3QJC3_9ASCO</name>
<dbReference type="GO" id="GO:0004622">
    <property type="term" value="F:phosphatidylcholine lysophospholipase activity"/>
    <property type="evidence" value="ECO:0007669"/>
    <property type="project" value="TreeGrafter"/>
</dbReference>
<dbReference type="Proteomes" id="UP000094336">
    <property type="component" value="Unassembled WGS sequence"/>
</dbReference>
<dbReference type="RefSeq" id="XP_018983107.1">
    <property type="nucleotide sequence ID" value="XM_019127233.1"/>
</dbReference>
<dbReference type="SUPFAM" id="SSF53474">
    <property type="entry name" value="alpha/beta-Hydrolases"/>
    <property type="match status" value="1"/>
</dbReference>
<dbReference type="Gene3D" id="3.40.50.1820">
    <property type="entry name" value="alpha/beta hydrolase"/>
    <property type="match status" value="1"/>
</dbReference>
<gene>
    <name evidence="6" type="ORF">BABINDRAFT_15133</name>
</gene>
<evidence type="ECO:0000259" key="5">
    <source>
        <dbReference type="Pfam" id="PF05057"/>
    </source>
</evidence>
<keyword evidence="3" id="KW-0472">Membrane</keyword>
<protein>
    <recommendedName>
        <fullName evidence="5">DUF676 domain-containing protein</fullName>
    </recommendedName>
</protein>
<evidence type="ECO:0000256" key="4">
    <source>
        <dbReference type="SAM" id="SignalP"/>
    </source>
</evidence>
<evidence type="ECO:0000256" key="3">
    <source>
        <dbReference type="SAM" id="Phobius"/>
    </source>
</evidence>
<dbReference type="PANTHER" id="PTHR12482">
    <property type="entry name" value="LIPASE ROG1-RELATED-RELATED"/>
    <property type="match status" value="1"/>
</dbReference>
<dbReference type="GO" id="GO:0016042">
    <property type="term" value="P:lipid catabolic process"/>
    <property type="evidence" value="ECO:0007669"/>
    <property type="project" value="UniProtKB-KW"/>
</dbReference>
<dbReference type="PANTHER" id="PTHR12482:SF65">
    <property type="entry name" value="ESTERASE, PUTATIVE (AFU_ORTHOLOGUE AFUA_3G12320)-RELATED"/>
    <property type="match status" value="1"/>
</dbReference>
<keyword evidence="3" id="KW-0812">Transmembrane</keyword>
<proteinExistence type="inferred from homology"/>
<keyword evidence="2" id="KW-0442">Lipid degradation</keyword>
<dbReference type="GO" id="GO:0047372">
    <property type="term" value="F:monoacylglycerol lipase activity"/>
    <property type="evidence" value="ECO:0007669"/>
    <property type="project" value="TreeGrafter"/>
</dbReference>
<feature type="domain" description="DUF676" evidence="5">
    <location>
        <begin position="2"/>
        <end position="225"/>
    </location>
</feature>
<feature type="chain" id="PRO_5012588272" description="DUF676 domain-containing protein" evidence="4">
    <location>
        <begin position="16"/>
        <end position="507"/>
    </location>
</feature>
<keyword evidence="2" id="KW-0443">Lipid metabolism</keyword>
<dbReference type="EMBL" id="KV454438">
    <property type="protein sequence ID" value="ODQ77779.1"/>
    <property type="molecule type" value="Genomic_DNA"/>
</dbReference>
<reference evidence="7" key="1">
    <citation type="submission" date="2016-05" db="EMBL/GenBank/DDBJ databases">
        <title>Comparative genomics of biotechnologically important yeasts.</title>
        <authorList>
            <consortium name="DOE Joint Genome Institute"/>
            <person name="Riley R."/>
            <person name="Haridas S."/>
            <person name="Wolfe K.H."/>
            <person name="Lopes M.R."/>
            <person name="Hittinger C.T."/>
            <person name="Goker M."/>
            <person name="Salamov A."/>
            <person name="Wisecaver J."/>
            <person name="Long T.M."/>
            <person name="Aerts A.L."/>
            <person name="Barry K."/>
            <person name="Choi C."/>
            <person name="Clum A."/>
            <person name="Coughlan A.Y."/>
            <person name="Deshpande S."/>
            <person name="Douglass A.P."/>
            <person name="Hanson S.J."/>
            <person name="Klenk H.-P."/>
            <person name="Labutti K."/>
            <person name="Lapidus A."/>
            <person name="Lindquist E."/>
            <person name="Lipzen A."/>
            <person name="Meier-Kolthoff J.P."/>
            <person name="Ohm R.A."/>
            <person name="Otillar R.P."/>
            <person name="Pangilinan J."/>
            <person name="Peng Y."/>
            <person name="Rokas A."/>
            <person name="Rosa C.A."/>
            <person name="Scheuner C."/>
            <person name="Sibirny A.A."/>
            <person name="Slot J.C."/>
            <person name="Stielow J.B."/>
            <person name="Sun H."/>
            <person name="Kurtzman C.P."/>
            <person name="Blackwell M."/>
            <person name="Grigoriev I.V."/>
            <person name="Jeffries T.W."/>
        </authorList>
    </citation>
    <scope>NUCLEOTIDE SEQUENCE [LARGE SCALE GENOMIC DNA]</scope>
    <source>
        <strain evidence="7">NRRL Y-12698</strain>
    </source>
</reference>
<organism evidence="6 7">
    <name type="scientific">Babjeviella inositovora NRRL Y-12698</name>
    <dbReference type="NCBI Taxonomy" id="984486"/>
    <lineage>
        <taxon>Eukaryota</taxon>
        <taxon>Fungi</taxon>
        <taxon>Dikarya</taxon>
        <taxon>Ascomycota</taxon>
        <taxon>Saccharomycotina</taxon>
        <taxon>Pichiomycetes</taxon>
        <taxon>Serinales incertae sedis</taxon>
        <taxon>Babjeviella</taxon>
    </lineage>
</organism>
<comment type="similarity">
    <text evidence="1">Belongs to the putative lipase ROG1 family.</text>
</comment>
<keyword evidence="7" id="KW-1185">Reference proteome</keyword>
<dbReference type="Pfam" id="PF05057">
    <property type="entry name" value="DUF676"/>
    <property type="match status" value="1"/>
</dbReference>
<keyword evidence="4" id="KW-0732">Signal</keyword>
<feature type="signal peptide" evidence="4">
    <location>
        <begin position="1"/>
        <end position="15"/>
    </location>
</feature>
<sequence length="507" mass="57275">MQNLHLVILIHGLWGNTTHFNYIKDQLDATGSARNEQLVIHITGSHEYYKTYDGIDVCGQRVADEIQQAIRDAESGARRVAKISIVGYSLGGLIARYAIGILYYHKVFDPTGTRGIKPMNFITFCSPHVGVLTPSSTIAVKVFNNLVPFLLANSGKQMFLKDSLAENFNVVHQKDLSVHVNDSLEGGDIPLLVGMIKPHSIFYRALKMFKNRALYANVVNDKRASWFTSGISRSDPFQSMTVGSKLLVSYVKGYENVVVDIKKGYSTKMIDPAGADGSLMDEESLGSIAQVQNFLLRKWLWCIAFANITVFAPIWVVWFIASSILQRTKSHSRLKCFLLDTSEGFLRYYELLPEDSSVLLDRRPRSYGSTGEGDSLRDKRLVENTVRHMEDRADEVMDSVWGAMMTSKVSQEDDTEQYVSLYEDTVTQLLIEETALLETPEEKYNLPVSSYQSFIIDQLNMLNWQKFPVNIRATVTSHAAAIVRHKDPNFHEGKVVVKHFVLDVFQF</sequence>
<dbReference type="InterPro" id="IPR029058">
    <property type="entry name" value="AB_hydrolase_fold"/>
</dbReference>
<dbReference type="GeneID" id="30145086"/>
<accession>A0A1E3QJC3</accession>
<evidence type="ECO:0000313" key="6">
    <source>
        <dbReference type="EMBL" id="ODQ77779.1"/>
    </source>
</evidence>
<evidence type="ECO:0000313" key="7">
    <source>
        <dbReference type="Proteomes" id="UP000094336"/>
    </source>
</evidence>
<evidence type="ECO:0000256" key="2">
    <source>
        <dbReference type="ARBA" id="ARBA00022963"/>
    </source>
</evidence>
<keyword evidence="3" id="KW-1133">Transmembrane helix</keyword>
<dbReference type="OrthoDB" id="273452at2759"/>
<evidence type="ECO:0000256" key="1">
    <source>
        <dbReference type="ARBA" id="ARBA00007920"/>
    </source>
</evidence>
<dbReference type="GO" id="GO:0005811">
    <property type="term" value="C:lipid droplet"/>
    <property type="evidence" value="ECO:0007669"/>
    <property type="project" value="TreeGrafter"/>
</dbReference>
<dbReference type="InterPro" id="IPR007751">
    <property type="entry name" value="DUF676_lipase-like"/>
</dbReference>
<feature type="transmembrane region" description="Helical" evidence="3">
    <location>
        <begin position="298"/>
        <end position="325"/>
    </location>
</feature>
<dbReference type="AlphaFoldDB" id="A0A1E3QJC3"/>